<organism evidence="2 3">
    <name type="scientific">Ceratopteris richardii</name>
    <name type="common">Triangle waterfern</name>
    <dbReference type="NCBI Taxonomy" id="49495"/>
    <lineage>
        <taxon>Eukaryota</taxon>
        <taxon>Viridiplantae</taxon>
        <taxon>Streptophyta</taxon>
        <taxon>Embryophyta</taxon>
        <taxon>Tracheophyta</taxon>
        <taxon>Polypodiopsida</taxon>
        <taxon>Polypodiidae</taxon>
        <taxon>Polypodiales</taxon>
        <taxon>Pteridineae</taxon>
        <taxon>Pteridaceae</taxon>
        <taxon>Parkerioideae</taxon>
        <taxon>Ceratopteris</taxon>
    </lineage>
</organism>
<dbReference type="InterPro" id="IPR056403">
    <property type="entry name" value="RNase_II_barrel"/>
</dbReference>
<dbReference type="GO" id="GO:0000932">
    <property type="term" value="C:P-body"/>
    <property type="evidence" value="ECO:0007669"/>
    <property type="project" value="TreeGrafter"/>
</dbReference>
<dbReference type="Pfam" id="PF23163">
    <property type="entry name" value="CSD_RNase_II"/>
    <property type="match status" value="1"/>
</dbReference>
<dbReference type="Pfam" id="PF23161">
    <property type="entry name" value="HTH_RNase_II"/>
    <property type="match status" value="1"/>
</dbReference>
<dbReference type="Pfam" id="PF00773">
    <property type="entry name" value="RNB"/>
    <property type="match status" value="1"/>
</dbReference>
<dbReference type="InterPro" id="IPR050180">
    <property type="entry name" value="RNR_Ribonuclease"/>
</dbReference>
<dbReference type="GO" id="GO:0003723">
    <property type="term" value="F:RNA binding"/>
    <property type="evidence" value="ECO:0007669"/>
    <property type="project" value="InterPro"/>
</dbReference>
<dbReference type="PANTHER" id="PTHR23355">
    <property type="entry name" value="RIBONUCLEASE"/>
    <property type="match status" value="1"/>
</dbReference>
<keyword evidence="3" id="KW-1185">Reference proteome</keyword>
<dbReference type="EMBL" id="CM035421">
    <property type="protein sequence ID" value="KAH7387670.1"/>
    <property type="molecule type" value="Genomic_DNA"/>
</dbReference>
<dbReference type="OMA" id="YLPTGMI"/>
<dbReference type="OrthoDB" id="2285229at2759"/>
<dbReference type="Proteomes" id="UP000825935">
    <property type="component" value="Chromosome 16"/>
</dbReference>
<dbReference type="InterPro" id="IPR057324">
    <property type="entry name" value="WH_RNase_II"/>
</dbReference>
<comment type="caution">
    <text evidence="2">The sequence shown here is derived from an EMBL/GenBank/DDBJ whole genome shotgun (WGS) entry which is preliminary data.</text>
</comment>
<dbReference type="InterPro" id="IPR012340">
    <property type="entry name" value="NA-bd_OB-fold"/>
</dbReference>
<proteinExistence type="predicted"/>
<dbReference type="InterPro" id="IPR001900">
    <property type="entry name" value="RNase_II/R"/>
</dbReference>
<evidence type="ECO:0000259" key="1">
    <source>
        <dbReference type="SMART" id="SM00955"/>
    </source>
</evidence>
<dbReference type="SUPFAM" id="SSF50249">
    <property type="entry name" value="Nucleic acid-binding proteins"/>
    <property type="match status" value="1"/>
</dbReference>
<reference evidence="2" key="1">
    <citation type="submission" date="2021-08" db="EMBL/GenBank/DDBJ databases">
        <title>WGS assembly of Ceratopteris richardii.</title>
        <authorList>
            <person name="Marchant D.B."/>
            <person name="Chen G."/>
            <person name="Jenkins J."/>
            <person name="Shu S."/>
            <person name="Leebens-Mack J."/>
            <person name="Grimwood J."/>
            <person name="Schmutz J."/>
            <person name="Soltis P."/>
            <person name="Soltis D."/>
            <person name="Chen Z.-H."/>
        </authorList>
    </citation>
    <scope>NUCLEOTIDE SEQUENCE</scope>
    <source>
        <strain evidence="2">Whitten #5841</strain>
        <tissue evidence="2">Leaf</tissue>
    </source>
</reference>
<dbReference type="GO" id="GO:0006402">
    <property type="term" value="P:mRNA catabolic process"/>
    <property type="evidence" value="ECO:0007669"/>
    <property type="project" value="TreeGrafter"/>
</dbReference>
<dbReference type="InterPro" id="IPR056404">
    <property type="entry name" value="HTH_RNase_II"/>
</dbReference>
<protein>
    <recommendedName>
        <fullName evidence="1">RNB domain-containing protein</fullName>
    </recommendedName>
</protein>
<accession>A0A8T2SYQ7</accession>
<sequence>MSAPFLSTSLSRGWHSLSENAPQLKFSMPTKSMRSTRRFFQAGFPINAQKTALQEGVLIEFKKDSGRVLLGVTQSREGKKNWSVIDQNAETCIVRPNQIRLIIPGTDSFKLQDVDRLLEETELLQDPALLEIAWEELLSDDKTVDIEQLALILYGSAAPEKCYSAYKLVNSNPIYLKCKEDGYSFRFEPRSAAQVKELQSQQTRQEIARRKLVEFVDFVKTVMQLSFDERPTRDFWDSKDEFRTYLESLRAFSLEICKSSDEKTMALQLLDELRMNRTASSALNLLTQIRYFNVHENLLLLKQEIPIPIHFSAEVLAEAEAIKARSLSDMDEENRVDLTALKVYTIDCEDPDEIDDGLSAMRLLDGRLKVWIHIADPTHWIPWQSTLQKEASLRCASIYLPTLTIPMLPKELGVELFSLRERKCCPAVSVSVILSEDGSIAERKVENSLISPTYCLSYDAASELLEFGLEEEEGLSVLYEAALRRKKWRQSNGSLDVFMPSVKVRVKDENAVNPEISLTVEDQNCSSVVLVTEMMLLCGEAIAAFGDEHRLCLPYRGQDYNEVLATDLQSIPEGPARATASFRCMKPAEISIMQPLHHSCLGLPGYVQFTSPLRRYPDFMVHYQIKALLCNNIPPISTGHMEAAMASVSARLKSLKKLQSDCDRYWILEYLRREPPERQYRACLLRFEKSPTAIVLLLEVGLQNLMELNTQRQLGDEFYVRVINSQPRKGWLSLKEI</sequence>
<evidence type="ECO:0000313" key="3">
    <source>
        <dbReference type="Proteomes" id="UP000825935"/>
    </source>
</evidence>
<dbReference type="GO" id="GO:0000175">
    <property type="term" value="F:3'-5'-RNA exonuclease activity"/>
    <property type="evidence" value="ECO:0007669"/>
    <property type="project" value="TreeGrafter"/>
</dbReference>
<evidence type="ECO:0000313" key="2">
    <source>
        <dbReference type="EMBL" id="KAH7387670.1"/>
    </source>
</evidence>
<dbReference type="AlphaFoldDB" id="A0A8T2SYQ7"/>
<name>A0A8T2SYQ7_CERRI</name>
<dbReference type="PANTHER" id="PTHR23355:SF42">
    <property type="entry name" value="RIBONUCLEASE II, CHLOROPLASTIC_MITOCHONDRIAL"/>
    <property type="match status" value="1"/>
</dbReference>
<gene>
    <name evidence="2" type="ORF">KP509_16G035800</name>
</gene>
<dbReference type="Pfam" id="PF25255">
    <property type="entry name" value="WHD_RNase_II"/>
    <property type="match status" value="1"/>
</dbReference>
<dbReference type="SMART" id="SM00955">
    <property type="entry name" value="RNB"/>
    <property type="match status" value="1"/>
</dbReference>
<feature type="domain" description="RNB" evidence="1">
    <location>
        <begin position="335"/>
        <end position="631"/>
    </location>
</feature>